<evidence type="ECO:0000256" key="2">
    <source>
        <dbReference type="ARBA" id="ARBA00022729"/>
    </source>
</evidence>
<dbReference type="InterPro" id="IPR049857">
    <property type="entry name" value="Omp10-like"/>
</dbReference>
<protein>
    <recommendedName>
        <fullName evidence="11">Outer membrane lipoprotein omp10</fullName>
    </recommendedName>
</protein>
<evidence type="ECO:0000256" key="3">
    <source>
        <dbReference type="ARBA" id="ARBA00023136"/>
    </source>
</evidence>
<dbReference type="EMBL" id="FWXR01000019">
    <property type="protein sequence ID" value="SMD02776.1"/>
    <property type="molecule type" value="Genomic_DNA"/>
</dbReference>
<evidence type="ECO:0000256" key="6">
    <source>
        <dbReference type="ARBA" id="ARBA00023288"/>
    </source>
</evidence>
<dbReference type="RefSeq" id="WP_084411776.1">
    <property type="nucleotide sequence ID" value="NZ_FWXR01000019.1"/>
</dbReference>
<name>A0A1W2E0F4_9HYPH</name>
<gene>
    <name evidence="9" type="ORF">SAMN06297251_11945</name>
</gene>
<dbReference type="STRING" id="937218.SAMN06297251_11945"/>
<evidence type="ECO:0000313" key="9">
    <source>
        <dbReference type="EMBL" id="SMD02776.1"/>
    </source>
</evidence>
<sequence>MRRSVLIASLALSSGLAACVSEPRQEALPPQPQGIEGRWASVGGPIAYTVSLQNGRFQSTETGTGGVLASGTYSNLGPGQINIVYRSTTNNNEVAANCNQVQTNRLACATSTGSRFELTRA</sequence>
<evidence type="ECO:0000256" key="7">
    <source>
        <dbReference type="ARBA" id="ARBA00044505"/>
    </source>
</evidence>
<evidence type="ECO:0008006" key="11">
    <source>
        <dbReference type="Google" id="ProtNLM"/>
    </source>
</evidence>
<organism evidence="9 10">
    <name type="scientific">Fulvimarina manganoxydans</name>
    <dbReference type="NCBI Taxonomy" id="937218"/>
    <lineage>
        <taxon>Bacteria</taxon>
        <taxon>Pseudomonadati</taxon>
        <taxon>Pseudomonadota</taxon>
        <taxon>Alphaproteobacteria</taxon>
        <taxon>Hyphomicrobiales</taxon>
        <taxon>Aurantimonadaceae</taxon>
        <taxon>Fulvimarina</taxon>
    </lineage>
</organism>
<comment type="similarity">
    <text evidence="7">Belongs to the rhizobiaceae omp10 lipoprotein family.</text>
</comment>
<reference evidence="9 10" key="1">
    <citation type="submission" date="2017-04" db="EMBL/GenBank/DDBJ databases">
        <authorList>
            <person name="Afonso C.L."/>
            <person name="Miller P.J."/>
            <person name="Scott M.A."/>
            <person name="Spackman E."/>
            <person name="Goraichik I."/>
            <person name="Dimitrov K.M."/>
            <person name="Suarez D.L."/>
            <person name="Swayne D.E."/>
        </authorList>
    </citation>
    <scope>NUCLEOTIDE SEQUENCE [LARGE SCALE GENOMIC DNA]</scope>
    <source>
        <strain evidence="9 10">CGMCC 1.10972</strain>
    </source>
</reference>
<keyword evidence="4" id="KW-0564">Palmitate</keyword>
<evidence type="ECO:0000313" key="10">
    <source>
        <dbReference type="Proteomes" id="UP000192656"/>
    </source>
</evidence>
<evidence type="ECO:0000256" key="1">
    <source>
        <dbReference type="ARBA" id="ARBA00004459"/>
    </source>
</evidence>
<feature type="signal peptide" evidence="8">
    <location>
        <begin position="1"/>
        <end position="18"/>
    </location>
</feature>
<keyword evidence="3" id="KW-0472">Membrane</keyword>
<dbReference type="OrthoDB" id="7907172at2"/>
<keyword evidence="6" id="KW-0449">Lipoprotein</keyword>
<evidence type="ECO:0000256" key="8">
    <source>
        <dbReference type="SAM" id="SignalP"/>
    </source>
</evidence>
<dbReference type="Pfam" id="PF26368">
    <property type="entry name" value="OMP10"/>
    <property type="match status" value="1"/>
</dbReference>
<comment type="subcellular location">
    <subcellularLocation>
        <location evidence="1">Cell outer membrane</location>
        <topology evidence="1">Lipid-anchor</topology>
    </subcellularLocation>
</comment>
<dbReference type="AlphaFoldDB" id="A0A1W2E0F4"/>
<dbReference type="Proteomes" id="UP000192656">
    <property type="component" value="Unassembled WGS sequence"/>
</dbReference>
<keyword evidence="10" id="KW-1185">Reference proteome</keyword>
<accession>A0A1W2E0F4</accession>
<dbReference type="PROSITE" id="PS51257">
    <property type="entry name" value="PROKAR_LIPOPROTEIN"/>
    <property type="match status" value="1"/>
</dbReference>
<keyword evidence="5" id="KW-0998">Cell outer membrane</keyword>
<feature type="chain" id="PRO_5012303421" description="Outer membrane lipoprotein omp10" evidence="8">
    <location>
        <begin position="19"/>
        <end position="121"/>
    </location>
</feature>
<evidence type="ECO:0000256" key="5">
    <source>
        <dbReference type="ARBA" id="ARBA00023237"/>
    </source>
</evidence>
<evidence type="ECO:0000256" key="4">
    <source>
        <dbReference type="ARBA" id="ARBA00023139"/>
    </source>
</evidence>
<keyword evidence="2 8" id="KW-0732">Signal</keyword>
<proteinExistence type="inferred from homology"/>